<keyword evidence="3" id="KW-1185">Reference proteome</keyword>
<accession>A0A316V284</accession>
<feature type="non-terminal residue" evidence="2">
    <location>
        <position position="352"/>
    </location>
</feature>
<dbReference type="SUPFAM" id="SSF75005">
    <property type="entry name" value="Arabinanase/levansucrase/invertase"/>
    <property type="match status" value="1"/>
</dbReference>
<name>A0A316V284_9BASI</name>
<evidence type="ECO:0000256" key="1">
    <source>
        <dbReference type="SAM" id="SignalP"/>
    </source>
</evidence>
<feature type="non-terminal residue" evidence="2">
    <location>
        <position position="1"/>
    </location>
</feature>
<organism evidence="2 3">
    <name type="scientific">Meira miltonrushii</name>
    <dbReference type="NCBI Taxonomy" id="1280837"/>
    <lineage>
        <taxon>Eukaryota</taxon>
        <taxon>Fungi</taxon>
        <taxon>Dikarya</taxon>
        <taxon>Basidiomycota</taxon>
        <taxon>Ustilaginomycotina</taxon>
        <taxon>Exobasidiomycetes</taxon>
        <taxon>Exobasidiales</taxon>
        <taxon>Brachybasidiaceae</taxon>
        <taxon>Meira</taxon>
    </lineage>
</organism>
<evidence type="ECO:0000313" key="3">
    <source>
        <dbReference type="Proteomes" id="UP000245771"/>
    </source>
</evidence>
<evidence type="ECO:0008006" key="4">
    <source>
        <dbReference type="Google" id="ProtNLM"/>
    </source>
</evidence>
<sequence>MRSLVFILLALTLAVHASLLPLSHRRDASAADYAGYLFIHFYDDYVSPGNYSTYPAGEQVFGHISNGNEATSYTPLKGGAPLLTSNVGTKGVRDFYLVSKDDQSQHYIIATDLNQTAIGGFSDPFLSRSLVIWDSEGSSLTKWQEPRLVEVVPENFRMAWAPESLYIADEDRFMVYWSSNVYSDSSHSGNPDNDKIYYSYTSDFRTFTDPQQYIALPNHVGIIDLTMHPTGVENEYVRFFKDESVGKCRGQVSTNGIFGDWSDIGSSTEYVDNNSSSEACLFFKDNTNDTWWVWLDQYGRNPVGYYPYTADNGITQYGYTDRGVGNGMPSMTKHGAVKPLTQAQYDEVKQNW</sequence>
<reference evidence="2 3" key="1">
    <citation type="journal article" date="2018" name="Mol. Biol. Evol.">
        <title>Broad Genomic Sampling Reveals a Smut Pathogenic Ancestry of the Fungal Clade Ustilaginomycotina.</title>
        <authorList>
            <person name="Kijpornyongpan T."/>
            <person name="Mondo S.J."/>
            <person name="Barry K."/>
            <person name="Sandor L."/>
            <person name="Lee J."/>
            <person name="Lipzen A."/>
            <person name="Pangilinan J."/>
            <person name="LaButti K."/>
            <person name="Hainaut M."/>
            <person name="Henrissat B."/>
            <person name="Grigoriev I.V."/>
            <person name="Spatafora J.W."/>
            <person name="Aime M.C."/>
        </authorList>
    </citation>
    <scope>NUCLEOTIDE SEQUENCE [LARGE SCALE GENOMIC DNA]</scope>
    <source>
        <strain evidence="2 3">MCA 3882</strain>
    </source>
</reference>
<feature type="chain" id="PRO_5016407133" description="Arabinanase/levansucrase/invertase" evidence="1">
    <location>
        <begin position="18"/>
        <end position="352"/>
    </location>
</feature>
<dbReference type="InterPro" id="IPR023296">
    <property type="entry name" value="Glyco_hydro_beta-prop_sf"/>
</dbReference>
<dbReference type="InParanoid" id="A0A316V284"/>
<dbReference type="STRING" id="1280837.A0A316V284"/>
<proteinExistence type="predicted"/>
<dbReference type="Proteomes" id="UP000245771">
    <property type="component" value="Unassembled WGS sequence"/>
</dbReference>
<dbReference type="EMBL" id="KZ819607">
    <property type="protein sequence ID" value="PWN31572.1"/>
    <property type="molecule type" value="Genomic_DNA"/>
</dbReference>
<dbReference type="RefSeq" id="XP_025351874.1">
    <property type="nucleotide sequence ID" value="XM_025497077.1"/>
</dbReference>
<keyword evidence="1" id="KW-0732">Signal</keyword>
<dbReference type="PANTHER" id="PTHR43301:SF3">
    <property type="entry name" value="ARABINAN ENDO-1,5-ALPHA-L-ARABINOSIDASE A-RELATED"/>
    <property type="match status" value="1"/>
</dbReference>
<dbReference type="PANTHER" id="PTHR43301">
    <property type="entry name" value="ARABINAN ENDO-1,5-ALPHA-L-ARABINOSIDASE"/>
    <property type="match status" value="1"/>
</dbReference>
<dbReference type="CDD" id="cd08983">
    <property type="entry name" value="GH43_Bt3655-like"/>
    <property type="match status" value="1"/>
</dbReference>
<protein>
    <recommendedName>
        <fullName evidence="4">Arabinanase/levansucrase/invertase</fullName>
    </recommendedName>
</protein>
<gene>
    <name evidence="2" type="ORF">FA14DRAFT_139305</name>
</gene>
<dbReference type="AlphaFoldDB" id="A0A316V284"/>
<evidence type="ECO:0000313" key="2">
    <source>
        <dbReference type="EMBL" id="PWN31572.1"/>
    </source>
</evidence>
<dbReference type="OrthoDB" id="19657at2759"/>
<dbReference type="InterPro" id="IPR050727">
    <property type="entry name" value="GH43_arabinanases"/>
</dbReference>
<feature type="signal peptide" evidence="1">
    <location>
        <begin position="1"/>
        <end position="17"/>
    </location>
</feature>
<dbReference type="GeneID" id="37018858"/>